<dbReference type="SUPFAM" id="SSF54495">
    <property type="entry name" value="UBC-like"/>
    <property type="match status" value="1"/>
</dbReference>
<name>A0A8B9AMA2_PHODC</name>
<dbReference type="InterPro" id="IPR008266">
    <property type="entry name" value="Tyr_kinase_AS"/>
</dbReference>
<dbReference type="InterPro" id="IPR041715">
    <property type="entry name" value="HisRS-like_core"/>
</dbReference>
<dbReference type="Gene3D" id="3.40.50.800">
    <property type="entry name" value="Anticodon-binding domain"/>
    <property type="match status" value="1"/>
</dbReference>
<dbReference type="RefSeq" id="XP_038986777.1">
    <property type="nucleotide sequence ID" value="XM_039130849.1"/>
</dbReference>
<keyword evidence="14" id="KW-1185">Reference proteome</keyword>
<dbReference type="EC" id="2.7.11.1" evidence="1"/>
<dbReference type="InterPro" id="IPR006575">
    <property type="entry name" value="RWD_dom"/>
</dbReference>
<feature type="binding site" evidence="10">
    <location>
        <position position="477"/>
    </location>
    <ligand>
        <name>ATP</name>
        <dbReference type="ChEBI" id="CHEBI:30616"/>
    </ligand>
</feature>
<dbReference type="GO" id="GO:0003723">
    <property type="term" value="F:RNA binding"/>
    <property type="evidence" value="ECO:0007669"/>
    <property type="project" value="TreeGrafter"/>
</dbReference>
<dbReference type="GO" id="GO:0010468">
    <property type="term" value="P:regulation of gene expression"/>
    <property type="evidence" value="ECO:0007669"/>
    <property type="project" value="UniProtKB-ARBA"/>
</dbReference>
<accession>A0A8B9AMA2</accession>
<reference evidence="14" key="1">
    <citation type="journal article" date="2019" name="Nat. Commun.">
        <title>Genome-wide association mapping of date palm fruit traits.</title>
        <authorList>
            <person name="Hazzouri K.M."/>
            <person name="Gros-Balthazard M."/>
            <person name="Flowers J.M."/>
            <person name="Copetti D."/>
            <person name="Lemansour A."/>
            <person name="Lebrun M."/>
            <person name="Masmoudi K."/>
            <person name="Ferrand S."/>
            <person name="Dhar M.I."/>
            <person name="Fresquez Z.A."/>
            <person name="Rosas U."/>
            <person name="Zhang J."/>
            <person name="Talag J."/>
            <person name="Lee S."/>
            <person name="Kudrna D."/>
            <person name="Powell R.F."/>
            <person name="Leitch I.J."/>
            <person name="Krueger R.R."/>
            <person name="Wing R.A."/>
            <person name="Amiri K.M.A."/>
            <person name="Purugganan M.D."/>
        </authorList>
    </citation>
    <scope>NUCLEOTIDE SEQUENCE [LARGE SCALE GENOMIC DNA]</scope>
    <source>
        <strain evidence="14">cv. Khalas</strain>
    </source>
</reference>
<evidence type="ECO:0000256" key="8">
    <source>
        <dbReference type="ARBA" id="ARBA00047899"/>
    </source>
</evidence>
<dbReference type="FunFam" id="3.30.200.20:FF:000304">
    <property type="entry name" value="eIF-2-alpha kinase GCN2"/>
    <property type="match status" value="1"/>
</dbReference>
<dbReference type="Gene3D" id="1.10.510.10">
    <property type="entry name" value="Transferase(Phosphotransferase) domain 1"/>
    <property type="match status" value="1"/>
</dbReference>
<dbReference type="SUPFAM" id="SSF56112">
    <property type="entry name" value="Protein kinase-like (PK-like)"/>
    <property type="match status" value="1"/>
</dbReference>
<feature type="compositionally biased region" description="Basic residues" evidence="11">
    <location>
        <begin position="1"/>
        <end position="15"/>
    </location>
</feature>
<dbReference type="PANTHER" id="PTHR11476">
    <property type="entry name" value="HISTIDYL-TRNA SYNTHETASE"/>
    <property type="match status" value="1"/>
</dbReference>
<feature type="region of interest" description="Disordered" evidence="11">
    <location>
        <begin position="282"/>
        <end position="314"/>
    </location>
</feature>
<sequence length="1279" mass="144712">MGHSSKKKKRNKGGRGRAPSKGQSPGDDQDLLSEELTALAAIFQEDLKVVLKPPYTELAINLRPYSNDMGFEDLNISALLLVRCSSGYPHKCPRLRIAPEKGLSKKDADRLISLLLDQANIYAREGRIMIFNLVEAAREFLSEVVPVEQPLKSGTCLGANRKDESAPKNAAVQLDVCYHSEEPFVYSSIDLYSDLCRDNATWGSHDTKVANENSSKIFRAQTGLIKKGKNKNILLQSHTLANLESVSTDRSIFKNMTPEALHSTKHGATPQVVTKLNFVAEETETDSKGSSPKAYDQQSVLDSSEKGSDSTQHEAADLVDQIRKVDGCNSEGESPTSLSFVSTKDDIESQSKKKELLLVHLLQLVCSSKRSPATALPEISSELYNLGVLSEWARDLVAVPPLVFAKAFDRAFEQHMTSSQFSQFWKPDISCSGDNASSRPNSRYLNDFEEVCSLGHGGFGHVALCKNKLDGRQYAVKRIRLKDKNPYVNEKILREVATLSRLQHQHVVRYYQAWVETEYGNYDGDTAWGSITAESSTSSYMGVKSTNATDDNRLELTYLYIQMEYCPRTLRQDFESYSSSFEKDYTWSLFRQIVEGLAHIHSQGIIHRDLTPSNIFFDVRNDIKIGDFGLAKFLKLEQLDHDQYFPTETTGVSMDGTSQVGTYFYTAPEIEQRWPQINEKVDMYSLGVIFFELWHPFATAMERHIVLSELKQKGLLPPSWVAKFPHESTLLRRLMSPSPSDRPSATELLQRELPPRMEDEWLNDMLRTIQTQEHTYVYDRVVSTIFDEERLITKSHCQHDDNAKMTKNEPSFIQYTESDLELRDIVTEACKEMFKQHCAKRMEISPMCVFDGCYPSDRRNTVKLLTQGGNMLELCHELRSPFVNWIIANQKLSFKRYEISWVYRRAIGHSAPNRFLQGDFDIIGGASPLTEAEVIKSCGFGCLNHTCEKCQVAMDIATRFFHPNAVDIRLNHGQVLESIWSWVGIASELRQKVAELLSLITSSCPQSTNRKSNWVFVRRQLLQDLNLSETIVDRLQTADLRFCGSADHALARLRGALSSDKFTSKALEELSVLLRCLRVWSIEQQVSIDVLMPPTEVYYRELFFQMYLKESNPGSVSERILLAVGGRYDHLINQMWDHEYKSTPPGAVGVSVALEKILNHSSVEIRPFRAESSTNVLVCSRGGGGLLQERMALVAELWQANIKAEFVPQADPSLKEQYDYASEHDIKCLVIITEAGLPETGLVKVRHLDLKKEKEVTRADIVKFLGDVTTRPRDLTTWT</sequence>
<dbReference type="FunFam" id="3.10.110.10:FF:000050">
    <property type="entry name" value="eIF-2-alpha kinase GCN2"/>
    <property type="match status" value="1"/>
</dbReference>
<feature type="compositionally biased region" description="Basic and acidic residues" evidence="11">
    <location>
        <begin position="303"/>
        <end position="314"/>
    </location>
</feature>
<dbReference type="Pfam" id="PF00069">
    <property type="entry name" value="Pkinase"/>
    <property type="match status" value="1"/>
</dbReference>
<dbReference type="InterPro" id="IPR036621">
    <property type="entry name" value="Anticodon-bd_dom_sf"/>
</dbReference>
<dbReference type="CDD" id="cd14046">
    <property type="entry name" value="STKc_EIF2AK4_GCN2_rpt2"/>
    <property type="match status" value="1"/>
</dbReference>
<keyword evidence="7" id="KW-0648">Protein biosynthesis</keyword>
<dbReference type="SUPFAM" id="SSF52954">
    <property type="entry name" value="Class II aaRS ABD-related"/>
    <property type="match status" value="1"/>
</dbReference>
<dbReference type="InterPro" id="IPR000719">
    <property type="entry name" value="Prot_kinase_dom"/>
</dbReference>
<dbReference type="InterPro" id="IPR011009">
    <property type="entry name" value="Kinase-like_dom_sf"/>
</dbReference>
<evidence type="ECO:0000256" key="9">
    <source>
        <dbReference type="ARBA" id="ARBA00048679"/>
    </source>
</evidence>
<evidence type="ECO:0000313" key="16">
    <source>
        <dbReference type="RefSeq" id="XP_038986777.1"/>
    </source>
</evidence>
<dbReference type="CDD" id="cd23818">
    <property type="entry name" value="RWD_RNF25"/>
    <property type="match status" value="1"/>
</dbReference>
<dbReference type="GO" id="GO:0004674">
    <property type="term" value="F:protein serine/threonine kinase activity"/>
    <property type="evidence" value="ECO:0007669"/>
    <property type="project" value="UniProtKB-KW"/>
</dbReference>
<evidence type="ECO:0000256" key="4">
    <source>
        <dbReference type="ARBA" id="ARBA00022741"/>
    </source>
</evidence>
<feature type="domain" description="Protein kinase" evidence="12">
    <location>
        <begin position="448"/>
        <end position="762"/>
    </location>
</feature>
<dbReference type="InterPro" id="IPR017441">
    <property type="entry name" value="Protein_kinase_ATP_BS"/>
</dbReference>
<organism evidence="14 16">
    <name type="scientific">Phoenix dactylifera</name>
    <name type="common">Date palm</name>
    <dbReference type="NCBI Taxonomy" id="42345"/>
    <lineage>
        <taxon>Eukaryota</taxon>
        <taxon>Viridiplantae</taxon>
        <taxon>Streptophyta</taxon>
        <taxon>Embryophyta</taxon>
        <taxon>Tracheophyta</taxon>
        <taxon>Spermatophyta</taxon>
        <taxon>Magnoliopsida</taxon>
        <taxon>Liliopsida</taxon>
        <taxon>Arecaceae</taxon>
        <taxon>Coryphoideae</taxon>
        <taxon>Phoeniceae</taxon>
        <taxon>Phoenix</taxon>
    </lineage>
</organism>
<feature type="domain" description="RWD" evidence="13">
    <location>
        <begin position="34"/>
        <end position="144"/>
    </location>
</feature>
<dbReference type="InterPro" id="IPR016135">
    <property type="entry name" value="UBQ-conjugating_enzyme/RWD"/>
</dbReference>
<evidence type="ECO:0000256" key="5">
    <source>
        <dbReference type="ARBA" id="ARBA00022777"/>
    </source>
</evidence>
<dbReference type="GO" id="GO:0051246">
    <property type="term" value="P:regulation of protein metabolic process"/>
    <property type="evidence" value="ECO:0007669"/>
    <property type="project" value="UniProtKB-ARBA"/>
</dbReference>
<reference evidence="15 16" key="2">
    <citation type="submission" date="2025-04" db="UniProtKB">
        <authorList>
            <consortium name="RefSeq"/>
        </authorList>
    </citation>
    <scope>IDENTIFICATION</scope>
    <source>
        <tissue evidence="15 16">Young leaves</tissue>
    </source>
</reference>
<dbReference type="PROSITE" id="PS00107">
    <property type="entry name" value="PROTEIN_KINASE_ATP"/>
    <property type="match status" value="1"/>
</dbReference>
<dbReference type="KEGG" id="pda:103708605"/>
<dbReference type="SMART" id="SM00591">
    <property type="entry name" value="RWD"/>
    <property type="match status" value="1"/>
</dbReference>
<dbReference type="GO" id="GO:0005524">
    <property type="term" value="F:ATP binding"/>
    <property type="evidence" value="ECO:0007669"/>
    <property type="project" value="UniProtKB-UniRule"/>
</dbReference>
<dbReference type="Pfam" id="PF12745">
    <property type="entry name" value="HGTP_anticodon2"/>
    <property type="match status" value="1"/>
</dbReference>
<dbReference type="PROSITE" id="PS00109">
    <property type="entry name" value="PROTEIN_KINASE_TYR"/>
    <property type="match status" value="1"/>
</dbReference>
<evidence type="ECO:0000256" key="3">
    <source>
        <dbReference type="ARBA" id="ARBA00022679"/>
    </source>
</evidence>
<keyword evidence="4 10" id="KW-0547">Nucleotide-binding</keyword>
<dbReference type="GeneID" id="103708605"/>
<feature type="region of interest" description="Disordered" evidence="11">
    <location>
        <begin position="1"/>
        <end position="29"/>
    </location>
</feature>
<dbReference type="Pfam" id="PF13393">
    <property type="entry name" value="tRNA-synt_His"/>
    <property type="match status" value="1"/>
</dbReference>
<keyword evidence="2" id="KW-0723">Serine/threonine-protein kinase</keyword>
<evidence type="ECO:0000313" key="14">
    <source>
        <dbReference type="Proteomes" id="UP000228380"/>
    </source>
</evidence>
<evidence type="ECO:0000256" key="11">
    <source>
        <dbReference type="SAM" id="MobiDB-lite"/>
    </source>
</evidence>
<evidence type="ECO:0000256" key="2">
    <source>
        <dbReference type="ARBA" id="ARBA00022527"/>
    </source>
</evidence>
<dbReference type="PROSITE" id="PS50908">
    <property type="entry name" value="RWD"/>
    <property type="match status" value="1"/>
</dbReference>
<dbReference type="GO" id="GO:0032543">
    <property type="term" value="P:mitochondrial translation"/>
    <property type="evidence" value="ECO:0007669"/>
    <property type="project" value="TreeGrafter"/>
</dbReference>
<keyword evidence="5 15" id="KW-0418">Kinase</keyword>
<dbReference type="Proteomes" id="UP000228380">
    <property type="component" value="Chromosome 10"/>
</dbReference>
<dbReference type="FunFam" id="1.10.510.10:FF:000539">
    <property type="entry name" value="eIF-2-alpha kinase GCN2"/>
    <property type="match status" value="1"/>
</dbReference>
<dbReference type="Gene3D" id="3.30.930.10">
    <property type="entry name" value="Bira Bifunctional Protein, Domain 2"/>
    <property type="match status" value="1"/>
</dbReference>
<dbReference type="FunFam" id="3.40.50.800:FF:000012">
    <property type="entry name" value="Histidine--tRNA ligase, cytoplasmic"/>
    <property type="match status" value="1"/>
</dbReference>
<proteinExistence type="predicted"/>
<dbReference type="Gene3D" id="3.30.200.20">
    <property type="entry name" value="Phosphorylase Kinase, domain 1"/>
    <property type="match status" value="1"/>
</dbReference>
<evidence type="ECO:0000259" key="12">
    <source>
        <dbReference type="PROSITE" id="PS50011"/>
    </source>
</evidence>
<comment type="catalytic activity">
    <reaction evidence="8">
        <text>L-threonyl-[protein] + ATP = O-phospho-L-threonyl-[protein] + ADP + H(+)</text>
        <dbReference type="Rhea" id="RHEA:46608"/>
        <dbReference type="Rhea" id="RHEA-COMP:11060"/>
        <dbReference type="Rhea" id="RHEA-COMP:11605"/>
        <dbReference type="ChEBI" id="CHEBI:15378"/>
        <dbReference type="ChEBI" id="CHEBI:30013"/>
        <dbReference type="ChEBI" id="CHEBI:30616"/>
        <dbReference type="ChEBI" id="CHEBI:61977"/>
        <dbReference type="ChEBI" id="CHEBI:456216"/>
        <dbReference type="EC" id="2.7.11.1"/>
    </reaction>
</comment>
<gene>
    <name evidence="15 16" type="primary">LOC103708605</name>
</gene>
<dbReference type="AlphaFoldDB" id="A0A8B9AMA2"/>
<comment type="catalytic activity">
    <reaction evidence="9">
        <text>L-seryl-[protein] + ATP = O-phospho-L-seryl-[protein] + ADP + H(+)</text>
        <dbReference type="Rhea" id="RHEA:17989"/>
        <dbReference type="Rhea" id="RHEA-COMP:9863"/>
        <dbReference type="Rhea" id="RHEA-COMP:11604"/>
        <dbReference type="ChEBI" id="CHEBI:15378"/>
        <dbReference type="ChEBI" id="CHEBI:29999"/>
        <dbReference type="ChEBI" id="CHEBI:30616"/>
        <dbReference type="ChEBI" id="CHEBI:83421"/>
        <dbReference type="ChEBI" id="CHEBI:456216"/>
        <dbReference type="EC" id="2.7.11.1"/>
    </reaction>
</comment>
<dbReference type="GO" id="GO:0005739">
    <property type="term" value="C:mitochondrion"/>
    <property type="evidence" value="ECO:0007669"/>
    <property type="project" value="TreeGrafter"/>
</dbReference>
<dbReference type="Pfam" id="PF05773">
    <property type="entry name" value="RWD"/>
    <property type="match status" value="1"/>
</dbReference>
<keyword evidence="6 10" id="KW-0067">ATP-binding</keyword>
<dbReference type="OrthoDB" id="341578at2759"/>
<dbReference type="InterPro" id="IPR024435">
    <property type="entry name" value="HisRS-related_dom"/>
</dbReference>
<keyword evidence="3" id="KW-0808">Transferase</keyword>
<dbReference type="GO" id="GO:0005829">
    <property type="term" value="C:cytosol"/>
    <property type="evidence" value="ECO:0007669"/>
    <property type="project" value="TreeGrafter"/>
</dbReference>
<dbReference type="PANTHER" id="PTHR11476:SF10">
    <property type="entry name" value="NON-SPECIFIC SERINE_THREONINE PROTEIN KINASE"/>
    <property type="match status" value="1"/>
</dbReference>
<dbReference type="InterPro" id="IPR045864">
    <property type="entry name" value="aa-tRNA-synth_II/BPL/LPL"/>
</dbReference>
<dbReference type="Gene3D" id="3.10.110.10">
    <property type="entry name" value="Ubiquitin Conjugating Enzyme"/>
    <property type="match status" value="1"/>
</dbReference>
<evidence type="ECO:0000256" key="1">
    <source>
        <dbReference type="ARBA" id="ARBA00012513"/>
    </source>
</evidence>
<dbReference type="GO" id="GO:0009893">
    <property type="term" value="P:positive regulation of metabolic process"/>
    <property type="evidence" value="ECO:0007669"/>
    <property type="project" value="UniProtKB-ARBA"/>
</dbReference>
<dbReference type="GO" id="GO:0006427">
    <property type="term" value="P:histidyl-tRNA aminoacylation"/>
    <property type="evidence" value="ECO:0007669"/>
    <property type="project" value="TreeGrafter"/>
</dbReference>
<dbReference type="GO" id="GO:0004821">
    <property type="term" value="F:histidine-tRNA ligase activity"/>
    <property type="evidence" value="ECO:0007669"/>
    <property type="project" value="TreeGrafter"/>
</dbReference>
<protein>
    <recommendedName>
        <fullName evidence="1">non-specific serine/threonine protein kinase</fullName>
        <ecNumber evidence="1">2.7.11.1</ecNumber>
    </recommendedName>
</protein>
<evidence type="ECO:0000313" key="15">
    <source>
        <dbReference type="RefSeq" id="XP_038986776.1"/>
    </source>
</evidence>
<dbReference type="PROSITE" id="PS50011">
    <property type="entry name" value="PROTEIN_KINASE_DOM"/>
    <property type="match status" value="1"/>
</dbReference>
<evidence type="ECO:0000256" key="10">
    <source>
        <dbReference type="PROSITE-ProRule" id="PRU10141"/>
    </source>
</evidence>
<dbReference type="RefSeq" id="XP_038986776.1">
    <property type="nucleotide sequence ID" value="XM_039130848.1"/>
</dbReference>
<dbReference type="GO" id="GO:0033554">
    <property type="term" value="P:cellular response to stress"/>
    <property type="evidence" value="ECO:0007669"/>
    <property type="project" value="UniProtKB-ARBA"/>
</dbReference>
<evidence type="ECO:0000256" key="6">
    <source>
        <dbReference type="ARBA" id="ARBA00022840"/>
    </source>
</evidence>
<evidence type="ECO:0000259" key="13">
    <source>
        <dbReference type="PROSITE" id="PS50908"/>
    </source>
</evidence>
<dbReference type="SUPFAM" id="SSF55681">
    <property type="entry name" value="Class II aaRS and biotin synthetases"/>
    <property type="match status" value="1"/>
</dbReference>
<evidence type="ECO:0000256" key="7">
    <source>
        <dbReference type="ARBA" id="ARBA00022917"/>
    </source>
</evidence>